<dbReference type="EMBL" id="CACVBS010000032">
    <property type="protein sequence ID" value="CAA7261305.1"/>
    <property type="molecule type" value="Genomic_DNA"/>
</dbReference>
<name>A0A8S0VQV6_CYCAE</name>
<organism evidence="1 2">
    <name type="scientific">Cyclocybe aegerita</name>
    <name type="common">Black poplar mushroom</name>
    <name type="synonym">Agrocybe aegerita</name>
    <dbReference type="NCBI Taxonomy" id="1973307"/>
    <lineage>
        <taxon>Eukaryota</taxon>
        <taxon>Fungi</taxon>
        <taxon>Dikarya</taxon>
        <taxon>Basidiomycota</taxon>
        <taxon>Agaricomycotina</taxon>
        <taxon>Agaricomycetes</taxon>
        <taxon>Agaricomycetidae</taxon>
        <taxon>Agaricales</taxon>
        <taxon>Agaricineae</taxon>
        <taxon>Bolbitiaceae</taxon>
        <taxon>Cyclocybe</taxon>
    </lineage>
</organism>
<keyword evidence="2" id="KW-1185">Reference proteome</keyword>
<dbReference type="AlphaFoldDB" id="A0A8S0VQV6"/>
<comment type="caution">
    <text evidence="1">The sequence shown here is derived from an EMBL/GenBank/DDBJ whole genome shotgun (WGS) entry which is preliminary data.</text>
</comment>
<reference evidence="1 2" key="1">
    <citation type="submission" date="2020-01" db="EMBL/GenBank/DDBJ databases">
        <authorList>
            <person name="Gupta K D."/>
        </authorList>
    </citation>
    <scope>NUCLEOTIDE SEQUENCE [LARGE SCALE GENOMIC DNA]</scope>
</reference>
<evidence type="ECO:0000313" key="2">
    <source>
        <dbReference type="Proteomes" id="UP000467700"/>
    </source>
</evidence>
<evidence type="ECO:0000313" key="1">
    <source>
        <dbReference type="EMBL" id="CAA7261305.1"/>
    </source>
</evidence>
<proteinExistence type="predicted"/>
<sequence>MTYKTCLGNTSIHALHPEILGLIFKMNAGVLNDSDEWNTPGGRIWCDRALGNTISTSHIFNAWRTAILRSPSLWGGLIDVDYLMRLDAAGRDEVLRRAGDALSSSDSQLFVVSLLFENWKRIKHFHITIGEELFSKADWEPLYWPAKYLQFFSLTINTRTWNPNPVVLEGQLFSNDAPQLQVFESNLLLHLDTSATWLAHLRRLCLRETSRRMIPLGSLLDAVKVMRQLESLLLTFTAVEAPTTDVTPVSIVEMPSLLHIGISGVQVMRAIDFLDHLIPSRGCGLQAKLTVDPSFKDSVEAEHFQNTLARYARNWFEHNTHCHSLYITVSNHVLRIHQESIPRSLLRPLAIDFRTFQSHPVIVDKYFLLFAILSECDLTNVENLGLSLKITETSVPLIWYFFRPAFPNVELLCTSAQTLELITPYDPSEAPLFPKLIYGTS</sequence>
<protein>
    <submittedName>
        <fullName evidence="1">Uncharacterized protein</fullName>
    </submittedName>
</protein>
<dbReference type="Proteomes" id="UP000467700">
    <property type="component" value="Unassembled WGS sequence"/>
</dbReference>
<dbReference type="OrthoDB" id="3064206at2759"/>
<accession>A0A8S0VQV6</accession>
<gene>
    <name evidence="1" type="ORF">AAE3_LOCUS3545</name>
</gene>